<gene>
    <name evidence="2" type="ORF">L207DRAFT_320438</name>
</gene>
<feature type="domain" description="Heterokaryon incompatibility" evidence="1">
    <location>
        <begin position="188"/>
        <end position="285"/>
    </location>
</feature>
<name>A0A2J6RWH5_HYAVF</name>
<dbReference type="STRING" id="1149755.A0A2J6RWH5"/>
<dbReference type="Pfam" id="PF06985">
    <property type="entry name" value="HET"/>
    <property type="match status" value="1"/>
</dbReference>
<keyword evidence="3" id="KW-1185">Reference proteome</keyword>
<proteinExistence type="predicted"/>
<evidence type="ECO:0000313" key="3">
    <source>
        <dbReference type="Proteomes" id="UP000235786"/>
    </source>
</evidence>
<dbReference type="AlphaFoldDB" id="A0A2J6RWH5"/>
<dbReference type="OrthoDB" id="5125733at2759"/>
<sequence>MFCVKCQDILNLDVLLSTFEEDEDHYDEAKRHSHHESFTALEQSAKDGCELCRMACSSLPKPWGSKSVERRIWFQLRPGDFLMFGSDFLGHRGVAEPPSDKFGIRLSADQDSPLTTLKDGVFISRPPMADASSSSAFEMARYWLKTCLSTHPRCSLKESLLPTRVLDLGDRHDTRLSLRRSTGEHGQWLTLSHCWGSSNTAITTTSNFKARCNEIQIANLPATFRDAVKITRELGYRYLWIDSLCIIQDSVSDWQMESVKMAEIYANAVLNISTDASGGADEGIFESANRGEI</sequence>
<dbReference type="EMBL" id="KZ613943">
    <property type="protein sequence ID" value="PMD42866.1"/>
    <property type="molecule type" value="Genomic_DNA"/>
</dbReference>
<dbReference type="PANTHER" id="PTHR33112:SF16">
    <property type="entry name" value="HETEROKARYON INCOMPATIBILITY DOMAIN-CONTAINING PROTEIN"/>
    <property type="match status" value="1"/>
</dbReference>
<dbReference type="Proteomes" id="UP000235786">
    <property type="component" value="Unassembled WGS sequence"/>
</dbReference>
<accession>A0A2J6RWH5</accession>
<evidence type="ECO:0000259" key="1">
    <source>
        <dbReference type="Pfam" id="PF06985"/>
    </source>
</evidence>
<reference evidence="2 3" key="1">
    <citation type="submission" date="2016-04" db="EMBL/GenBank/DDBJ databases">
        <title>A degradative enzymes factory behind the ericoid mycorrhizal symbiosis.</title>
        <authorList>
            <consortium name="DOE Joint Genome Institute"/>
            <person name="Martino E."/>
            <person name="Morin E."/>
            <person name="Grelet G."/>
            <person name="Kuo A."/>
            <person name="Kohler A."/>
            <person name="Daghino S."/>
            <person name="Barry K."/>
            <person name="Choi C."/>
            <person name="Cichocki N."/>
            <person name="Clum A."/>
            <person name="Copeland A."/>
            <person name="Hainaut M."/>
            <person name="Haridas S."/>
            <person name="Labutti K."/>
            <person name="Lindquist E."/>
            <person name="Lipzen A."/>
            <person name="Khouja H.-R."/>
            <person name="Murat C."/>
            <person name="Ohm R."/>
            <person name="Olson A."/>
            <person name="Spatafora J."/>
            <person name="Veneault-Fourrey C."/>
            <person name="Henrissat B."/>
            <person name="Grigoriev I."/>
            <person name="Martin F."/>
            <person name="Perotto S."/>
        </authorList>
    </citation>
    <scope>NUCLEOTIDE SEQUENCE [LARGE SCALE GENOMIC DNA]</scope>
    <source>
        <strain evidence="2 3">F</strain>
    </source>
</reference>
<organism evidence="2 3">
    <name type="scientific">Hyaloscypha variabilis (strain UAMH 11265 / GT02V1 / F)</name>
    <name type="common">Meliniomyces variabilis</name>
    <dbReference type="NCBI Taxonomy" id="1149755"/>
    <lineage>
        <taxon>Eukaryota</taxon>
        <taxon>Fungi</taxon>
        <taxon>Dikarya</taxon>
        <taxon>Ascomycota</taxon>
        <taxon>Pezizomycotina</taxon>
        <taxon>Leotiomycetes</taxon>
        <taxon>Helotiales</taxon>
        <taxon>Hyaloscyphaceae</taxon>
        <taxon>Hyaloscypha</taxon>
        <taxon>Hyaloscypha variabilis</taxon>
    </lineage>
</organism>
<dbReference type="InterPro" id="IPR010730">
    <property type="entry name" value="HET"/>
</dbReference>
<evidence type="ECO:0000313" key="2">
    <source>
        <dbReference type="EMBL" id="PMD42866.1"/>
    </source>
</evidence>
<protein>
    <submittedName>
        <fullName evidence="2">HET-domain-containing protein</fullName>
    </submittedName>
</protein>
<dbReference type="PANTHER" id="PTHR33112">
    <property type="entry name" value="DOMAIN PROTEIN, PUTATIVE-RELATED"/>
    <property type="match status" value="1"/>
</dbReference>